<evidence type="ECO:0000256" key="4">
    <source>
        <dbReference type="ARBA" id="ARBA00022970"/>
    </source>
</evidence>
<dbReference type="GO" id="GO:0006865">
    <property type="term" value="P:amino acid transport"/>
    <property type="evidence" value="ECO:0007669"/>
    <property type="project" value="UniProtKB-KW"/>
</dbReference>
<evidence type="ECO:0000256" key="5">
    <source>
        <dbReference type="ARBA" id="ARBA00022989"/>
    </source>
</evidence>
<evidence type="ECO:0000313" key="10">
    <source>
        <dbReference type="Proteomes" id="UP000596660"/>
    </source>
</evidence>
<dbReference type="OMA" id="SFAYPYS"/>
<feature type="transmembrane region" description="Helical" evidence="7">
    <location>
        <begin position="225"/>
        <end position="245"/>
    </location>
</feature>
<protein>
    <recommendedName>
        <fullName evidence="8">Amino acid transporter transmembrane domain-containing protein</fullName>
    </recommendedName>
</protein>
<feature type="transmembrane region" description="Helical" evidence="7">
    <location>
        <begin position="414"/>
        <end position="435"/>
    </location>
</feature>
<feature type="transmembrane region" description="Helical" evidence="7">
    <location>
        <begin position="475"/>
        <end position="495"/>
    </location>
</feature>
<evidence type="ECO:0000313" key="9">
    <source>
        <dbReference type="EnsemblPlants" id="AUR62017170-RA:cds"/>
    </source>
</evidence>
<keyword evidence="2" id="KW-0813">Transport</keyword>
<dbReference type="PANTHER" id="PTHR48017">
    <property type="entry name" value="OS05G0424000 PROTEIN-RELATED"/>
    <property type="match status" value="1"/>
</dbReference>
<feature type="transmembrane region" description="Helical" evidence="7">
    <location>
        <begin position="265"/>
        <end position="282"/>
    </location>
</feature>
<dbReference type="EnsemblPlants" id="AUR62017170-RA">
    <property type="protein sequence ID" value="AUR62017170-RA:cds"/>
    <property type="gene ID" value="AUR62017170"/>
</dbReference>
<feature type="transmembrane region" description="Helical" evidence="7">
    <location>
        <begin position="501"/>
        <end position="519"/>
    </location>
</feature>
<feature type="domain" description="Amino acid transporter transmembrane" evidence="8">
    <location>
        <begin position="20"/>
        <end position="190"/>
    </location>
</feature>
<dbReference type="InterPro" id="IPR013057">
    <property type="entry name" value="AA_transpt_TM"/>
</dbReference>
<feature type="transmembrane region" description="Helical" evidence="7">
    <location>
        <begin position="377"/>
        <end position="398"/>
    </location>
</feature>
<dbReference type="AlphaFoldDB" id="A0A803LQE1"/>
<feature type="transmembrane region" description="Helical" evidence="7">
    <location>
        <begin position="106"/>
        <end position="127"/>
    </location>
</feature>
<dbReference type="Proteomes" id="UP000596660">
    <property type="component" value="Unplaced"/>
</dbReference>
<feature type="transmembrane region" description="Helical" evidence="7">
    <location>
        <begin position="540"/>
        <end position="561"/>
    </location>
</feature>
<dbReference type="Gramene" id="AUR62017170-RA">
    <property type="protein sequence ID" value="AUR62017170-RA:cds"/>
    <property type="gene ID" value="AUR62017170"/>
</dbReference>
<name>A0A803LQE1_CHEQI</name>
<dbReference type="Pfam" id="PF01490">
    <property type="entry name" value="Aa_trans"/>
    <property type="match status" value="2"/>
</dbReference>
<evidence type="ECO:0000256" key="7">
    <source>
        <dbReference type="SAM" id="Phobius"/>
    </source>
</evidence>
<keyword evidence="4" id="KW-0029">Amino-acid transport</keyword>
<keyword evidence="6 7" id="KW-0472">Membrane</keyword>
<evidence type="ECO:0000256" key="1">
    <source>
        <dbReference type="ARBA" id="ARBA00004370"/>
    </source>
</evidence>
<feature type="transmembrane region" description="Helical" evidence="7">
    <location>
        <begin position="67"/>
        <end position="86"/>
    </location>
</feature>
<keyword evidence="3 7" id="KW-0812">Transmembrane</keyword>
<proteinExistence type="predicted"/>
<evidence type="ECO:0000256" key="2">
    <source>
        <dbReference type="ARBA" id="ARBA00022448"/>
    </source>
</evidence>
<evidence type="ECO:0000256" key="6">
    <source>
        <dbReference type="ARBA" id="ARBA00023136"/>
    </source>
</evidence>
<reference evidence="9" key="2">
    <citation type="submission" date="2021-03" db="UniProtKB">
        <authorList>
            <consortium name="EnsemblPlants"/>
        </authorList>
    </citation>
    <scope>IDENTIFICATION</scope>
</reference>
<keyword evidence="5 7" id="KW-1133">Transmembrane helix</keyword>
<organism evidence="9 10">
    <name type="scientific">Chenopodium quinoa</name>
    <name type="common">Quinoa</name>
    <dbReference type="NCBI Taxonomy" id="63459"/>
    <lineage>
        <taxon>Eukaryota</taxon>
        <taxon>Viridiplantae</taxon>
        <taxon>Streptophyta</taxon>
        <taxon>Embryophyta</taxon>
        <taxon>Tracheophyta</taxon>
        <taxon>Spermatophyta</taxon>
        <taxon>Magnoliopsida</taxon>
        <taxon>eudicotyledons</taxon>
        <taxon>Gunneridae</taxon>
        <taxon>Pentapetalae</taxon>
        <taxon>Caryophyllales</taxon>
        <taxon>Chenopodiaceae</taxon>
        <taxon>Chenopodioideae</taxon>
        <taxon>Atripliceae</taxon>
        <taxon>Chenopodium</taxon>
    </lineage>
</organism>
<sequence length="566" mass="62572">MESAGNREIKGSISGVPASSTLKKLSLSFQAIGDIAFAYPYAIIVLEIQDTLKSPPPENQTMKKASMAAVLITTFFYLSCGCFGYAAFGNDTPGNILTGFGFYEPYWLIDFANACIVVHLVGGYQVYSQPVFAFVERGLAKKFPNSGFVNDFHSVKLPLLATDLQVSLLRLCFRTAYVASTVGIAMIFPSPDPEHGPVRNPSYLEAVYSNLGETRAWLCGFFVHINLYGIGIAYTITSAISIRAIQESNCYHKHGHQAPCNFGDAYYMLIFGFLQIFMSQIPNMHDIKWLSLVAAIMSFSYSLIVLGLGTARVIENGVIKGSIQGIPTATVMEKVWLVAQGVGDIAFAYPYSLILIEIQDTLKSPPSENETMKKASTISVALTTFFYLLCGGFGYAAFGVDTPGNLMTGFYEPYWLIDIANACIVLHLVGGYQVFSQPLFAAVDRWFARKFPDNEFVHHSHRLKLPLLPSLRVNLYRLCIRTAYVASTTILAIAFPYFNQVLGILGALIFWPLSIYFPVEMYLKQRNIEAWTGWWIALRTFSYVCLVVTIFALSGSIGGLVNAKLS</sequence>
<dbReference type="GO" id="GO:0016020">
    <property type="term" value="C:membrane"/>
    <property type="evidence" value="ECO:0007669"/>
    <property type="project" value="UniProtKB-SubCell"/>
</dbReference>
<feature type="transmembrane region" description="Helical" evidence="7">
    <location>
        <begin position="289"/>
        <end position="314"/>
    </location>
</feature>
<keyword evidence="10" id="KW-1185">Reference proteome</keyword>
<evidence type="ECO:0000259" key="8">
    <source>
        <dbReference type="Pfam" id="PF01490"/>
    </source>
</evidence>
<feature type="domain" description="Amino acid transporter transmembrane" evidence="8">
    <location>
        <begin position="199"/>
        <end position="560"/>
    </location>
</feature>
<comment type="subcellular location">
    <subcellularLocation>
        <location evidence="1">Membrane</location>
    </subcellularLocation>
</comment>
<evidence type="ECO:0000256" key="3">
    <source>
        <dbReference type="ARBA" id="ARBA00022692"/>
    </source>
</evidence>
<accession>A0A803LQE1</accession>
<reference evidence="9" key="1">
    <citation type="journal article" date="2017" name="Nature">
        <title>The genome of Chenopodium quinoa.</title>
        <authorList>
            <person name="Jarvis D.E."/>
            <person name="Ho Y.S."/>
            <person name="Lightfoot D.J."/>
            <person name="Schmoeckel S.M."/>
            <person name="Li B."/>
            <person name="Borm T.J.A."/>
            <person name="Ohyanagi H."/>
            <person name="Mineta K."/>
            <person name="Michell C.T."/>
            <person name="Saber N."/>
            <person name="Kharbatia N.M."/>
            <person name="Rupper R.R."/>
            <person name="Sharp A.R."/>
            <person name="Dally N."/>
            <person name="Boughton B.A."/>
            <person name="Woo Y.H."/>
            <person name="Gao G."/>
            <person name="Schijlen E.G.W.M."/>
            <person name="Guo X."/>
            <person name="Momin A.A."/>
            <person name="Negrao S."/>
            <person name="Al-Babili S."/>
            <person name="Gehring C."/>
            <person name="Roessner U."/>
            <person name="Jung C."/>
            <person name="Murphy K."/>
            <person name="Arold S.T."/>
            <person name="Gojobori T."/>
            <person name="van der Linden C.G."/>
            <person name="van Loo E.N."/>
            <person name="Jellen E.N."/>
            <person name="Maughan P.J."/>
            <person name="Tester M."/>
        </authorList>
    </citation>
    <scope>NUCLEOTIDE SEQUENCE [LARGE SCALE GENOMIC DNA]</scope>
    <source>
        <strain evidence="9">cv. PI 614886</strain>
    </source>
</reference>